<evidence type="ECO:0000259" key="1">
    <source>
        <dbReference type="Pfam" id="PF05368"/>
    </source>
</evidence>
<name>A0ABV5IKH4_9ACTN</name>
<dbReference type="Pfam" id="PF05368">
    <property type="entry name" value="NmrA"/>
    <property type="match status" value="1"/>
</dbReference>
<dbReference type="InterPro" id="IPR036291">
    <property type="entry name" value="NAD(P)-bd_dom_sf"/>
</dbReference>
<gene>
    <name evidence="2" type="ORF">ACFFV7_27805</name>
</gene>
<sequence>MTFLVIGAAGAQGGAVARRLVAEGHTVRGLTRSGRVPHGVEPVAGDLGDAEAVKAAFAGVTHASVTLPMVYEPDTVAAHVHHVRDAALAAGVRRLVFNTANRLPEATTQVAAFETRRWAVRTLQSAGLPLVVLCPPVYLDNLAAPWVAGPLAAEGMLRYPLPADLPVPWLSHDDLGAATYAALVRDGLEDAVLKLGGPDVVTGDDLAAAFGARYAAQDPAEFESGLAKALGAPTAAAVADTYRWVAADRDLFAADPAVADLLGLRLTPLRTWIAAQPWATR</sequence>
<dbReference type="EMBL" id="JBHMEI010000023">
    <property type="protein sequence ID" value="MFB9205029.1"/>
    <property type="molecule type" value="Genomic_DNA"/>
</dbReference>
<dbReference type="InterPro" id="IPR008030">
    <property type="entry name" value="NmrA-like"/>
</dbReference>
<dbReference type="SUPFAM" id="SSF51735">
    <property type="entry name" value="NAD(P)-binding Rossmann-fold domains"/>
    <property type="match status" value="1"/>
</dbReference>
<comment type="caution">
    <text evidence="2">The sequence shown here is derived from an EMBL/GenBank/DDBJ whole genome shotgun (WGS) entry which is preliminary data.</text>
</comment>
<dbReference type="PANTHER" id="PTHR43162:SF1">
    <property type="entry name" value="PRESTALK A DIFFERENTIATION PROTEIN A"/>
    <property type="match status" value="1"/>
</dbReference>
<dbReference type="RefSeq" id="WP_189651602.1">
    <property type="nucleotide sequence ID" value="NZ_BMRC01000020.1"/>
</dbReference>
<dbReference type="Proteomes" id="UP001589647">
    <property type="component" value="Unassembled WGS sequence"/>
</dbReference>
<protein>
    <submittedName>
        <fullName evidence="2">SDR family oxidoreductase</fullName>
    </submittedName>
</protein>
<organism evidence="2 3">
    <name type="scientific">Nonomuraea spiralis</name>
    <dbReference type="NCBI Taxonomy" id="46182"/>
    <lineage>
        <taxon>Bacteria</taxon>
        <taxon>Bacillati</taxon>
        <taxon>Actinomycetota</taxon>
        <taxon>Actinomycetes</taxon>
        <taxon>Streptosporangiales</taxon>
        <taxon>Streptosporangiaceae</taxon>
        <taxon>Nonomuraea</taxon>
    </lineage>
</organism>
<dbReference type="Gene3D" id="3.40.50.720">
    <property type="entry name" value="NAD(P)-binding Rossmann-like Domain"/>
    <property type="match status" value="1"/>
</dbReference>
<accession>A0ABV5IKH4</accession>
<feature type="domain" description="NmrA-like" evidence="1">
    <location>
        <begin position="2"/>
        <end position="212"/>
    </location>
</feature>
<evidence type="ECO:0000313" key="3">
    <source>
        <dbReference type="Proteomes" id="UP001589647"/>
    </source>
</evidence>
<dbReference type="PANTHER" id="PTHR43162">
    <property type="match status" value="1"/>
</dbReference>
<proteinExistence type="predicted"/>
<keyword evidence="3" id="KW-1185">Reference proteome</keyword>
<reference evidence="2 3" key="1">
    <citation type="submission" date="2024-09" db="EMBL/GenBank/DDBJ databases">
        <authorList>
            <person name="Sun Q."/>
            <person name="Mori K."/>
        </authorList>
    </citation>
    <scope>NUCLEOTIDE SEQUENCE [LARGE SCALE GENOMIC DNA]</scope>
    <source>
        <strain evidence="2 3">CCM 3426</strain>
    </source>
</reference>
<evidence type="ECO:0000313" key="2">
    <source>
        <dbReference type="EMBL" id="MFB9205029.1"/>
    </source>
</evidence>
<dbReference type="InterPro" id="IPR051604">
    <property type="entry name" value="Ergot_Alk_Oxidoreductase"/>
</dbReference>